<gene>
    <name evidence="1" type="ORF">MAPG_08793</name>
</gene>
<organism evidence="2 3">
    <name type="scientific">Magnaporthiopsis poae (strain ATCC 64411 / 73-15)</name>
    <name type="common">Kentucky bluegrass fungus</name>
    <name type="synonym">Magnaporthe poae</name>
    <dbReference type="NCBI Taxonomy" id="644358"/>
    <lineage>
        <taxon>Eukaryota</taxon>
        <taxon>Fungi</taxon>
        <taxon>Dikarya</taxon>
        <taxon>Ascomycota</taxon>
        <taxon>Pezizomycotina</taxon>
        <taxon>Sordariomycetes</taxon>
        <taxon>Sordariomycetidae</taxon>
        <taxon>Magnaporthales</taxon>
        <taxon>Magnaporthaceae</taxon>
        <taxon>Magnaporthiopsis</taxon>
    </lineage>
</organism>
<dbReference type="AlphaFoldDB" id="A0A0C4E896"/>
<evidence type="ECO:0000313" key="3">
    <source>
        <dbReference type="Proteomes" id="UP000011715"/>
    </source>
</evidence>
<reference evidence="1" key="3">
    <citation type="submission" date="2011-03" db="EMBL/GenBank/DDBJ databases">
        <title>Annotation of Magnaporthe poae ATCC 64411.</title>
        <authorList>
            <person name="Ma L.-J."/>
            <person name="Dead R."/>
            <person name="Young S.K."/>
            <person name="Zeng Q."/>
            <person name="Gargeya S."/>
            <person name="Fitzgerald M."/>
            <person name="Haas B."/>
            <person name="Abouelleil A."/>
            <person name="Alvarado L."/>
            <person name="Arachchi H.M."/>
            <person name="Berlin A."/>
            <person name="Brown A."/>
            <person name="Chapman S.B."/>
            <person name="Chen Z."/>
            <person name="Dunbar C."/>
            <person name="Freedman E."/>
            <person name="Gearin G."/>
            <person name="Gellesch M."/>
            <person name="Goldberg J."/>
            <person name="Griggs A."/>
            <person name="Gujja S."/>
            <person name="Heiman D."/>
            <person name="Howarth C."/>
            <person name="Larson L."/>
            <person name="Lui A."/>
            <person name="MacDonald P.J.P."/>
            <person name="Mehta T."/>
            <person name="Montmayeur A."/>
            <person name="Murphy C."/>
            <person name="Neiman D."/>
            <person name="Pearson M."/>
            <person name="Priest M."/>
            <person name="Roberts A."/>
            <person name="Saif S."/>
            <person name="Shea T."/>
            <person name="Shenoy N."/>
            <person name="Sisk P."/>
            <person name="Stolte C."/>
            <person name="Sykes S."/>
            <person name="Yandava C."/>
            <person name="Wortman J."/>
            <person name="Nusbaum C."/>
            <person name="Birren B."/>
        </authorList>
    </citation>
    <scope>NUCLEOTIDE SEQUENCE</scope>
    <source>
        <strain evidence="1">ATCC 64411</strain>
    </source>
</reference>
<dbReference type="EMBL" id="GL876973">
    <property type="protein sequence ID" value="KLU89824.1"/>
    <property type="molecule type" value="Genomic_DNA"/>
</dbReference>
<dbReference type="Proteomes" id="UP000011715">
    <property type="component" value="Unassembled WGS sequence"/>
</dbReference>
<reference evidence="2" key="4">
    <citation type="journal article" date="2015" name="G3 (Bethesda)">
        <title>Genome sequences of three phytopathogenic species of the Magnaporthaceae family of fungi.</title>
        <authorList>
            <person name="Okagaki L.H."/>
            <person name="Nunes C.C."/>
            <person name="Sailsbery J."/>
            <person name="Clay B."/>
            <person name="Brown D."/>
            <person name="John T."/>
            <person name="Oh Y."/>
            <person name="Young N."/>
            <person name="Fitzgerald M."/>
            <person name="Haas B.J."/>
            <person name="Zeng Q."/>
            <person name="Young S."/>
            <person name="Adiconis X."/>
            <person name="Fan L."/>
            <person name="Levin J.Z."/>
            <person name="Mitchell T.K."/>
            <person name="Okubara P.A."/>
            <person name="Farman M.L."/>
            <person name="Kohn L.M."/>
            <person name="Birren B."/>
            <person name="Ma L.-J."/>
            <person name="Dean R.A."/>
        </authorList>
    </citation>
    <scope>NUCLEOTIDE SEQUENCE</scope>
    <source>
        <strain evidence="2">ATCC 64411 / 73-15</strain>
    </source>
</reference>
<sequence length="62" mass="6804">MAKYAWDRDPGQRGNGRFVDVVVGALAACARLNGQPSEVDGRVGGKDRYRDLPVFILTRNVV</sequence>
<dbReference type="EMBL" id="ADBL01002142">
    <property type="status" value="NOT_ANNOTATED_CDS"/>
    <property type="molecule type" value="Genomic_DNA"/>
</dbReference>
<reference evidence="1" key="1">
    <citation type="submission" date="2010-05" db="EMBL/GenBank/DDBJ databases">
        <title>The Genome Sequence of Magnaporthe poae strain ATCC 64411.</title>
        <authorList>
            <consortium name="The Broad Institute Genome Sequencing Platform"/>
            <consortium name="Broad Institute Genome Sequencing Center for Infectious Disease"/>
            <person name="Ma L.-J."/>
            <person name="Dead R."/>
            <person name="Young S."/>
            <person name="Zeng Q."/>
            <person name="Koehrsen M."/>
            <person name="Alvarado L."/>
            <person name="Berlin A."/>
            <person name="Chapman S.B."/>
            <person name="Chen Z."/>
            <person name="Freedman E."/>
            <person name="Gellesch M."/>
            <person name="Goldberg J."/>
            <person name="Griggs A."/>
            <person name="Gujja S."/>
            <person name="Heilman E.R."/>
            <person name="Heiman D."/>
            <person name="Hepburn T."/>
            <person name="Howarth C."/>
            <person name="Jen D."/>
            <person name="Larson L."/>
            <person name="Mehta T."/>
            <person name="Neiman D."/>
            <person name="Pearson M."/>
            <person name="Roberts A."/>
            <person name="Saif S."/>
            <person name="Shea T."/>
            <person name="Shenoy N."/>
            <person name="Sisk P."/>
            <person name="Stolte C."/>
            <person name="Sykes S."/>
            <person name="Walk T."/>
            <person name="White J."/>
            <person name="Yandava C."/>
            <person name="Haas B."/>
            <person name="Nusbaum C."/>
            <person name="Birren B."/>
        </authorList>
    </citation>
    <scope>NUCLEOTIDE SEQUENCE</scope>
    <source>
        <strain evidence="1">ATCC 64411</strain>
    </source>
</reference>
<dbReference type="EnsemblFungi" id="MAPG_08793T0">
    <property type="protein sequence ID" value="MAPG_08793T0"/>
    <property type="gene ID" value="MAPG_08793"/>
</dbReference>
<keyword evidence="3" id="KW-1185">Reference proteome</keyword>
<evidence type="ECO:0000313" key="1">
    <source>
        <dbReference type="EMBL" id="KLU89824.1"/>
    </source>
</evidence>
<name>A0A0C4E896_MAGP6</name>
<accession>A0A0C4E896</accession>
<reference evidence="3" key="2">
    <citation type="submission" date="2010-05" db="EMBL/GenBank/DDBJ databases">
        <title>The genome sequence of Magnaporthe poae strain ATCC 64411.</title>
        <authorList>
            <person name="Ma L.-J."/>
            <person name="Dead R."/>
            <person name="Young S."/>
            <person name="Zeng Q."/>
            <person name="Koehrsen M."/>
            <person name="Alvarado L."/>
            <person name="Berlin A."/>
            <person name="Chapman S.B."/>
            <person name="Chen Z."/>
            <person name="Freedman E."/>
            <person name="Gellesch M."/>
            <person name="Goldberg J."/>
            <person name="Griggs A."/>
            <person name="Gujja S."/>
            <person name="Heilman E.R."/>
            <person name="Heiman D."/>
            <person name="Hepburn T."/>
            <person name="Howarth C."/>
            <person name="Jen D."/>
            <person name="Larson L."/>
            <person name="Mehta T."/>
            <person name="Neiman D."/>
            <person name="Pearson M."/>
            <person name="Roberts A."/>
            <person name="Saif S."/>
            <person name="Shea T."/>
            <person name="Shenoy N."/>
            <person name="Sisk P."/>
            <person name="Stolte C."/>
            <person name="Sykes S."/>
            <person name="Walk T."/>
            <person name="White J."/>
            <person name="Yandava C."/>
            <person name="Haas B."/>
            <person name="Nusbaum C."/>
            <person name="Birren B."/>
        </authorList>
    </citation>
    <scope>NUCLEOTIDE SEQUENCE [LARGE SCALE GENOMIC DNA]</scope>
    <source>
        <strain evidence="3">ATCC 64411 / 73-15</strain>
    </source>
</reference>
<protein>
    <submittedName>
        <fullName evidence="1 2">Uncharacterized protein</fullName>
    </submittedName>
</protein>
<reference evidence="2" key="5">
    <citation type="submission" date="2015-06" db="UniProtKB">
        <authorList>
            <consortium name="EnsemblFungi"/>
        </authorList>
    </citation>
    <scope>IDENTIFICATION</scope>
    <source>
        <strain evidence="2">ATCC 64411</strain>
    </source>
</reference>
<dbReference type="VEuPathDB" id="FungiDB:MAPG_08793"/>
<evidence type="ECO:0000313" key="2">
    <source>
        <dbReference type="EnsemblFungi" id="MAPG_08793T0"/>
    </source>
</evidence>
<proteinExistence type="predicted"/>